<dbReference type="InterPro" id="IPR036390">
    <property type="entry name" value="WH_DNA-bd_sf"/>
</dbReference>
<dbReference type="PRINTS" id="PR00039">
    <property type="entry name" value="HTHLYSR"/>
</dbReference>
<dbReference type="AlphaFoldDB" id="A0A3A1R6A7"/>
<dbReference type="FunFam" id="1.10.10.10:FF:000001">
    <property type="entry name" value="LysR family transcriptional regulator"/>
    <property type="match status" value="1"/>
</dbReference>
<dbReference type="SUPFAM" id="SSF46785">
    <property type="entry name" value="Winged helix' DNA-binding domain"/>
    <property type="match status" value="1"/>
</dbReference>
<feature type="domain" description="HTH lysR-type" evidence="5">
    <location>
        <begin position="1"/>
        <end position="58"/>
    </location>
</feature>
<dbReference type="Gene3D" id="1.10.10.10">
    <property type="entry name" value="Winged helix-like DNA-binding domain superfamily/Winged helix DNA-binding domain"/>
    <property type="match status" value="1"/>
</dbReference>
<dbReference type="InterPro" id="IPR005119">
    <property type="entry name" value="LysR_subst-bd"/>
</dbReference>
<gene>
    <name evidence="6" type="ORF">D3H55_07275</name>
</gene>
<dbReference type="PANTHER" id="PTHR30126:SF98">
    <property type="entry name" value="HTH-TYPE TRANSCRIPTIONAL ACTIVATOR BAUR"/>
    <property type="match status" value="1"/>
</dbReference>
<evidence type="ECO:0000256" key="4">
    <source>
        <dbReference type="ARBA" id="ARBA00023163"/>
    </source>
</evidence>
<dbReference type="PROSITE" id="PS50931">
    <property type="entry name" value="HTH_LYSR"/>
    <property type="match status" value="1"/>
</dbReference>
<dbReference type="GO" id="GO:0003700">
    <property type="term" value="F:DNA-binding transcription factor activity"/>
    <property type="evidence" value="ECO:0007669"/>
    <property type="project" value="InterPro"/>
</dbReference>
<evidence type="ECO:0000313" key="7">
    <source>
        <dbReference type="Proteomes" id="UP000265801"/>
    </source>
</evidence>
<reference evidence="6 7" key="1">
    <citation type="submission" date="2018-09" db="EMBL/GenBank/DDBJ databases">
        <title>Bacillus saliacetes sp. nov., isolated from Thai shrimp paste (Ka-pi).</title>
        <authorList>
            <person name="Daroonpunt R."/>
            <person name="Tanasupawat S."/>
            <person name="Yiamsombut S."/>
        </authorList>
    </citation>
    <scope>NUCLEOTIDE SEQUENCE [LARGE SCALE GENOMIC DNA]</scope>
    <source>
        <strain evidence="6 7">SKP7-4</strain>
    </source>
</reference>
<keyword evidence="7" id="KW-1185">Reference proteome</keyword>
<dbReference type="GO" id="GO:0000976">
    <property type="term" value="F:transcription cis-regulatory region binding"/>
    <property type="evidence" value="ECO:0007669"/>
    <property type="project" value="TreeGrafter"/>
</dbReference>
<evidence type="ECO:0000313" key="6">
    <source>
        <dbReference type="EMBL" id="RIW35675.1"/>
    </source>
</evidence>
<dbReference type="Pfam" id="PF00126">
    <property type="entry name" value="HTH_1"/>
    <property type="match status" value="1"/>
</dbReference>
<dbReference type="Proteomes" id="UP000265801">
    <property type="component" value="Unassembled WGS sequence"/>
</dbReference>
<dbReference type="OrthoDB" id="9803735at2"/>
<dbReference type="InterPro" id="IPR000847">
    <property type="entry name" value="LysR_HTH_N"/>
</dbReference>
<dbReference type="EMBL" id="QXIR01000007">
    <property type="protein sequence ID" value="RIW35675.1"/>
    <property type="molecule type" value="Genomic_DNA"/>
</dbReference>
<dbReference type="PANTHER" id="PTHR30126">
    <property type="entry name" value="HTH-TYPE TRANSCRIPTIONAL REGULATOR"/>
    <property type="match status" value="1"/>
</dbReference>
<dbReference type="Gene3D" id="3.40.190.290">
    <property type="match status" value="1"/>
</dbReference>
<dbReference type="SUPFAM" id="SSF53850">
    <property type="entry name" value="Periplasmic binding protein-like II"/>
    <property type="match status" value="1"/>
</dbReference>
<name>A0A3A1R6A7_9BACI</name>
<dbReference type="InterPro" id="IPR036388">
    <property type="entry name" value="WH-like_DNA-bd_sf"/>
</dbReference>
<comment type="similarity">
    <text evidence="1">Belongs to the LysR transcriptional regulatory family.</text>
</comment>
<dbReference type="Pfam" id="PF03466">
    <property type="entry name" value="LysR_substrate"/>
    <property type="match status" value="1"/>
</dbReference>
<evidence type="ECO:0000256" key="1">
    <source>
        <dbReference type="ARBA" id="ARBA00009437"/>
    </source>
</evidence>
<keyword evidence="2" id="KW-0805">Transcription regulation</keyword>
<accession>A0A3A1R6A7</accession>
<dbReference type="CDD" id="cd05466">
    <property type="entry name" value="PBP2_LTTR_substrate"/>
    <property type="match status" value="1"/>
</dbReference>
<evidence type="ECO:0000259" key="5">
    <source>
        <dbReference type="PROSITE" id="PS50931"/>
    </source>
</evidence>
<sequence>MNLEQIKYVLEVSKEGSITKAAERLHLSPSALSQSISQLEKELGVIIFSRSRKGTVPTLEGKKIINRGNEILSSFDKMYQELSMNKEEKHLKIGCSPSITYIVYDAFLLFNKDHSNVKVEIIELDQEEILQKLIHGDIDLAFSPFSEEELNGPPTSDFIDYKLIYTGYACVCAGRESSLYIKDFVTLEDLKGEKMVVYSSKRSNDFNNQYLPNASLLFTTNNIEVLKRALLDGHASSLVYNFTFKNHPDVKKGRLAIIPFMNPGKILSYFWVITNKNKGVSSEAEEFQKRIIKLLNE</sequence>
<protein>
    <submittedName>
        <fullName evidence="6">LysR family transcriptional regulator</fullName>
    </submittedName>
</protein>
<organism evidence="6 7">
    <name type="scientific">Bacillus salacetis</name>
    <dbReference type="NCBI Taxonomy" id="2315464"/>
    <lineage>
        <taxon>Bacteria</taxon>
        <taxon>Bacillati</taxon>
        <taxon>Bacillota</taxon>
        <taxon>Bacilli</taxon>
        <taxon>Bacillales</taxon>
        <taxon>Bacillaceae</taxon>
        <taxon>Bacillus</taxon>
    </lineage>
</organism>
<keyword evidence="3" id="KW-0238">DNA-binding</keyword>
<evidence type="ECO:0000256" key="2">
    <source>
        <dbReference type="ARBA" id="ARBA00023015"/>
    </source>
</evidence>
<proteinExistence type="inferred from homology"/>
<comment type="caution">
    <text evidence="6">The sequence shown here is derived from an EMBL/GenBank/DDBJ whole genome shotgun (WGS) entry which is preliminary data.</text>
</comment>
<keyword evidence="4" id="KW-0804">Transcription</keyword>
<evidence type="ECO:0000256" key="3">
    <source>
        <dbReference type="ARBA" id="ARBA00023125"/>
    </source>
</evidence>
<dbReference type="RefSeq" id="WP_119546240.1">
    <property type="nucleotide sequence ID" value="NZ_QXIR01000007.1"/>
</dbReference>